<evidence type="ECO:0000313" key="2">
    <source>
        <dbReference type="Proteomes" id="UP000283501"/>
    </source>
</evidence>
<sequence>MAKIVYLRTDKNGTKYYANYTCPRCGGAGGSDKWAFTGWTCYECGGTGESSTPVIEKEYTPEYRAKLDERARKRAEAKRAKQVEEFNNNRLAIAEKYGFNPEGKIYVVTGNTYEIREELREAGAKYRGGINWYFLEKQDRYPTIELSYEECLNIYPEYGTMSWKDLTEVQAVLNSKIPIEEDHSQYVGQVGDRLDLVVTFKKRFTYDIPSYAGWGTDTVGINVFRDDAGNCFIWKSTSAFFNIAEGSQVRLRGTVKEHSDYKGTKQTILQRCKVDAVKL</sequence>
<proteinExistence type="predicted"/>
<organism evidence="1 2">
    <name type="scientific">Agathobacter rectalis</name>
    <dbReference type="NCBI Taxonomy" id="39491"/>
    <lineage>
        <taxon>Bacteria</taxon>
        <taxon>Bacillati</taxon>
        <taxon>Bacillota</taxon>
        <taxon>Clostridia</taxon>
        <taxon>Lachnospirales</taxon>
        <taxon>Lachnospiraceae</taxon>
        <taxon>Agathobacter</taxon>
    </lineage>
</organism>
<comment type="caution">
    <text evidence="1">The sequence shown here is derived from an EMBL/GenBank/DDBJ whole genome shotgun (WGS) entry which is preliminary data.</text>
</comment>
<dbReference type="AlphaFoldDB" id="A0A414M0U6"/>
<gene>
    <name evidence="1" type="ORF">DW703_13235</name>
</gene>
<reference evidence="1 2" key="1">
    <citation type="submission" date="2018-08" db="EMBL/GenBank/DDBJ databases">
        <title>A genome reference for cultivated species of the human gut microbiota.</title>
        <authorList>
            <person name="Zou Y."/>
            <person name="Xue W."/>
            <person name="Luo G."/>
        </authorList>
    </citation>
    <scope>NUCLEOTIDE SEQUENCE [LARGE SCALE GENOMIC DNA]</scope>
    <source>
        <strain evidence="1 2">AM26-2LB</strain>
    </source>
</reference>
<protein>
    <submittedName>
        <fullName evidence="1">Uncharacterized protein</fullName>
    </submittedName>
</protein>
<name>A0A414M0U6_9FIRM</name>
<accession>A0A414M0U6</accession>
<dbReference type="RefSeq" id="WP_118141843.1">
    <property type="nucleotide sequence ID" value="NZ_QSKY01000024.1"/>
</dbReference>
<evidence type="ECO:0000313" key="1">
    <source>
        <dbReference type="EMBL" id="RHF01329.1"/>
    </source>
</evidence>
<dbReference type="Proteomes" id="UP000283501">
    <property type="component" value="Unassembled WGS sequence"/>
</dbReference>
<dbReference type="EMBL" id="QSKY01000024">
    <property type="protein sequence ID" value="RHF01329.1"/>
    <property type="molecule type" value="Genomic_DNA"/>
</dbReference>